<evidence type="ECO:0000313" key="2">
    <source>
        <dbReference type="EMBL" id="MBV2361226.1"/>
    </source>
</evidence>
<name>A0ABS6NB20_9RHOB</name>
<proteinExistence type="predicted"/>
<sequence length="125" mass="13786">MSVSRIDHVNLRTNQLRAMVDWYGAVLGLTPGARPDFGFPGAWLYAGEQALVHLVEVHSEATGSEVDLKLEHFALTATGLSDFQAMLDQRGIKYRRSAVPGTEIVQINIWDPDGNHIHVDFTGEA</sequence>
<dbReference type="Pfam" id="PF00903">
    <property type="entry name" value="Glyoxalase"/>
    <property type="match status" value="1"/>
</dbReference>
<reference evidence="2" key="1">
    <citation type="submission" date="2021-06" db="EMBL/GenBank/DDBJ databases">
        <title>Thalassococcus sp. CAU 1522 isolated from sea sand, Republic of Korea.</title>
        <authorList>
            <person name="Kim W."/>
        </authorList>
    </citation>
    <scope>NUCLEOTIDE SEQUENCE</scope>
    <source>
        <strain evidence="2">CAU 1522</strain>
    </source>
</reference>
<feature type="domain" description="VOC" evidence="1">
    <location>
        <begin position="5"/>
        <end position="122"/>
    </location>
</feature>
<gene>
    <name evidence="2" type="ORF">KUH32_15790</name>
</gene>
<protein>
    <submittedName>
        <fullName evidence="2">VOC family protein</fullName>
    </submittedName>
</protein>
<dbReference type="PROSITE" id="PS51819">
    <property type="entry name" value="VOC"/>
    <property type="match status" value="1"/>
</dbReference>
<evidence type="ECO:0000259" key="1">
    <source>
        <dbReference type="PROSITE" id="PS51819"/>
    </source>
</evidence>
<dbReference type="InterPro" id="IPR004360">
    <property type="entry name" value="Glyas_Fos-R_dOase_dom"/>
</dbReference>
<evidence type="ECO:0000313" key="3">
    <source>
        <dbReference type="Proteomes" id="UP001166293"/>
    </source>
</evidence>
<dbReference type="Proteomes" id="UP001166293">
    <property type="component" value="Unassembled WGS sequence"/>
</dbReference>
<dbReference type="RefSeq" id="WP_217779555.1">
    <property type="nucleotide sequence ID" value="NZ_JAHRWL010000002.1"/>
</dbReference>
<dbReference type="PANTHER" id="PTHR46142:SF3">
    <property type="entry name" value="F18B13.24 PROTEIN"/>
    <property type="match status" value="1"/>
</dbReference>
<accession>A0ABS6NB20</accession>
<dbReference type="PANTHER" id="PTHR46142">
    <property type="match status" value="1"/>
</dbReference>
<comment type="caution">
    <text evidence="2">The sequence shown here is derived from an EMBL/GenBank/DDBJ whole genome shotgun (WGS) entry which is preliminary data.</text>
</comment>
<dbReference type="EMBL" id="JAHRWL010000002">
    <property type="protein sequence ID" value="MBV2361226.1"/>
    <property type="molecule type" value="Genomic_DNA"/>
</dbReference>
<organism evidence="2 3">
    <name type="scientific">Thalassococcus arenae</name>
    <dbReference type="NCBI Taxonomy" id="2851652"/>
    <lineage>
        <taxon>Bacteria</taxon>
        <taxon>Pseudomonadati</taxon>
        <taxon>Pseudomonadota</taxon>
        <taxon>Alphaproteobacteria</taxon>
        <taxon>Rhodobacterales</taxon>
        <taxon>Roseobacteraceae</taxon>
        <taxon>Thalassococcus</taxon>
    </lineage>
</organism>
<keyword evidence="3" id="KW-1185">Reference proteome</keyword>
<dbReference type="InterPro" id="IPR037523">
    <property type="entry name" value="VOC_core"/>
</dbReference>